<keyword evidence="2" id="KW-1185">Reference proteome</keyword>
<evidence type="ECO:0000313" key="2">
    <source>
        <dbReference type="Proteomes" id="UP001386955"/>
    </source>
</evidence>
<accession>A0AAN9SAF7</accession>
<name>A0AAN9SAF7_PSOTE</name>
<evidence type="ECO:0000313" key="1">
    <source>
        <dbReference type="EMBL" id="KAK7392584.1"/>
    </source>
</evidence>
<gene>
    <name evidence="1" type="ORF">VNO78_21027</name>
</gene>
<organism evidence="1 2">
    <name type="scientific">Psophocarpus tetragonolobus</name>
    <name type="common">Winged bean</name>
    <name type="synonym">Dolichos tetragonolobus</name>
    <dbReference type="NCBI Taxonomy" id="3891"/>
    <lineage>
        <taxon>Eukaryota</taxon>
        <taxon>Viridiplantae</taxon>
        <taxon>Streptophyta</taxon>
        <taxon>Embryophyta</taxon>
        <taxon>Tracheophyta</taxon>
        <taxon>Spermatophyta</taxon>
        <taxon>Magnoliopsida</taxon>
        <taxon>eudicotyledons</taxon>
        <taxon>Gunneridae</taxon>
        <taxon>Pentapetalae</taxon>
        <taxon>rosids</taxon>
        <taxon>fabids</taxon>
        <taxon>Fabales</taxon>
        <taxon>Fabaceae</taxon>
        <taxon>Papilionoideae</taxon>
        <taxon>50 kb inversion clade</taxon>
        <taxon>NPAAA clade</taxon>
        <taxon>indigoferoid/millettioid clade</taxon>
        <taxon>Phaseoleae</taxon>
        <taxon>Psophocarpus</taxon>
    </lineage>
</organism>
<dbReference type="EMBL" id="JAYMYS010000005">
    <property type="protein sequence ID" value="KAK7392584.1"/>
    <property type="molecule type" value="Genomic_DNA"/>
</dbReference>
<dbReference type="AlphaFoldDB" id="A0AAN9SAF7"/>
<reference evidence="1 2" key="1">
    <citation type="submission" date="2024-01" db="EMBL/GenBank/DDBJ databases">
        <title>The genomes of 5 underutilized Papilionoideae crops provide insights into root nodulation and disease resistanc.</title>
        <authorList>
            <person name="Jiang F."/>
        </authorList>
    </citation>
    <scope>NUCLEOTIDE SEQUENCE [LARGE SCALE GENOMIC DNA]</scope>
    <source>
        <strain evidence="1">DUOXIRENSHENG_FW03</strain>
        <tissue evidence="1">Leaves</tissue>
    </source>
</reference>
<sequence length="134" mass="14616">MGKLIGPLLAALRKGPNVRISSWMFWNSTPPPNPNGHPLLHSKEKEKGYRWLIASSFKQDDITAANVNLSMEGMASIPIWLGMASNTVNTPSVLGSGRVWARLFPIMPVTSKTSATLCVALLSLDIVKETMRGK</sequence>
<protein>
    <submittedName>
        <fullName evidence="1">Uncharacterized protein</fullName>
    </submittedName>
</protein>
<comment type="caution">
    <text evidence="1">The sequence shown here is derived from an EMBL/GenBank/DDBJ whole genome shotgun (WGS) entry which is preliminary data.</text>
</comment>
<proteinExistence type="predicted"/>
<dbReference type="Proteomes" id="UP001386955">
    <property type="component" value="Unassembled WGS sequence"/>
</dbReference>